<keyword evidence="4" id="KW-0520">NAD</keyword>
<evidence type="ECO:0000256" key="4">
    <source>
        <dbReference type="ARBA" id="ARBA00023027"/>
    </source>
</evidence>
<dbReference type="PRINTS" id="PR00080">
    <property type="entry name" value="SDRFAMILY"/>
</dbReference>
<keyword evidence="3" id="KW-0560">Oxidoreductase</keyword>
<keyword evidence="11" id="KW-1185">Reference proteome</keyword>
<evidence type="ECO:0000256" key="5">
    <source>
        <dbReference type="ARBA" id="ARBA00052874"/>
    </source>
</evidence>
<protein>
    <recommendedName>
        <fullName evidence="7 8">2,3-dihydro-2,3-dihydroxybenzoate dehydrogenase</fullName>
        <ecNumber evidence="6 8">1.3.1.28</ecNumber>
    </recommendedName>
</protein>
<dbReference type="EC" id="1.3.1.28" evidence="6 8"/>
<proteinExistence type="inferred from homology"/>
<dbReference type="GO" id="GO:0019290">
    <property type="term" value="P:siderophore biosynthetic process"/>
    <property type="evidence" value="ECO:0007669"/>
    <property type="project" value="InterPro"/>
</dbReference>
<dbReference type="PANTHER" id="PTHR24321">
    <property type="entry name" value="DEHYDROGENASES, SHORT CHAIN"/>
    <property type="match status" value="1"/>
</dbReference>
<dbReference type="PANTHER" id="PTHR24321:SF13">
    <property type="entry name" value="2,3-DIHYDRO-2,3-DIHYDROXYBENZOATE DEHYDROGENASE"/>
    <property type="match status" value="1"/>
</dbReference>
<dbReference type="Pfam" id="PF00106">
    <property type="entry name" value="adh_short"/>
    <property type="match status" value="1"/>
</dbReference>
<evidence type="ECO:0000256" key="2">
    <source>
        <dbReference type="ARBA" id="ARBA00006484"/>
    </source>
</evidence>
<evidence type="ECO:0000256" key="6">
    <source>
        <dbReference type="ARBA" id="ARBA00066334"/>
    </source>
</evidence>
<name>A0A248TMP4_9BACI</name>
<dbReference type="KEGG" id="bko:CKF48_20560"/>
<evidence type="ECO:0000256" key="3">
    <source>
        <dbReference type="ARBA" id="ARBA00023002"/>
    </source>
</evidence>
<accession>A0A248TMP4</accession>
<dbReference type="FunFam" id="3.40.50.720:FF:000160">
    <property type="entry name" value="2,3-dihydro-2,3-dihydroxybenzoate dehydrogenase"/>
    <property type="match status" value="1"/>
</dbReference>
<dbReference type="Gene3D" id="3.40.50.720">
    <property type="entry name" value="NAD(P)-binding Rossmann-like Domain"/>
    <property type="match status" value="1"/>
</dbReference>
<gene>
    <name evidence="10" type="ORF">CKF48_20560</name>
</gene>
<evidence type="ECO:0000256" key="1">
    <source>
        <dbReference type="ARBA" id="ARBA00004924"/>
    </source>
</evidence>
<evidence type="ECO:0000256" key="8">
    <source>
        <dbReference type="NCBIfam" id="TIGR04316"/>
    </source>
</evidence>
<dbReference type="InterPro" id="IPR002347">
    <property type="entry name" value="SDR_fam"/>
</dbReference>
<dbReference type="NCBIfam" id="NF006074">
    <property type="entry name" value="PRK08220.1"/>
    <property type="match status" value="1"/>
</dbReference>
<comment type="similarity">
    <text evidence="2 9">Belongs to the short-chain dehydrogenases/reductases (SDR) family.</text>
</comment>
<dbReference type="PRINTS" id="PR01397">
    <property type="entry name" value="DHBDHDRGNASE"/>
</dbReference>
<dbReference type="SUPFAM" id="SSF51735">
    <property type="entry name" value="NAD(P)-binding Rossmann-fold domains"/>
    <property type="match status" value="1"/>
</dbReference>
<evidence type="ECO:0000313" key="10">
    <source>
        <dbReference type="EMBL" id="ASV69494.1"/>
    </source>
</evidence>
<dbReference type="PROSITE" id="PS00061">
    <property type="entry name" value="ADH_SHORT"/>
    <property type="match status" value="1"/>
</dbReference>
<dbReference type="EMBL" id="CP022983">
    <property type="protein sequence ID" value="ASV69494.1"/>
    <property type="molecule type" value="Genomic_DNA"/>
</dbReference>
<dbReference type="GO" id="GO:0008667">
    <property type="term" value="F:2,3-dihydro-2,3-dihydroxybenzoate dehydrogenase activity"/>
    <property type="evidence" value="ECO:0007669"/>
    <property type="project" value="UniProtKB-UniRule"/>
</dbReference>
<comment type="pathway">
    <text evidence="1">Siderophore biosynthesis.</text>
</comment>
<comment type="catalytic activity">
    <reaction evidence="5">
        <text>(2S,3S)-2,3-dihydroxy-2,3-dihydrobenzoate + NAD(+) = 2,3-dihydroxybenzoate + NADH + H(+)</text>
        <dbReference type="Rhea" id="RHEA:23824"/>
        <dbReference type="ChEBI" id="CHEBI:15378"/>
        <dbReference type="ChEBI" id="CHEBI:36654"/>
        <dbReference type="ChEBI" id="CHEBI:57540"/>
        <dbReference type="ChEBI" id="CHEBI:57945"/>
        <dbReference type="ChEBI" id="CHEBI:58764"/>
        <dbReference type="EC" id="1.3.1.28"/>
    </reaction>
</comment>
<dbReference type="InterPro" id="IPR003560">
    <property type="entry name" value="DHB_DH"/>
</dbReference>
<evidence type="ECO:0000313" key="11">
    <source>
        <dbReference type="Proteomes" id="UP000215137"/>
    </source>
</evidence>
<dbReference type="AlphaFoldDB" id="A0A248TMP4"/>
<dbReference type="InterPro" id="IPR020904">
    <property type="entry name" value="Sc_DH/Rdtase_CS"/>
</dbReference>
<sequence length="257" mass="27821">MLKGKVAVISGAAKGMGAALVKRLCFEGCQVVGLDIEAEKLKQLSEELSNRDQTFEGYICDVSNKAHVTDTIQLVIEKYKTIDILVNVAGVISVNPIQSMTMDEWEHTFSINTNGVFYLSQEVSKVMIAKQSGAIVTVSSNAASVPRTSMSAYCASKAASLMFTRCLGLELAKYNIRCNIVSPGATDTDMQRDFWKDGAIEQGIKGVQEEYRVGIPLQRIATPENIVDSILYLVSDQASHITMNNIVIDGGASLGAQ</sequence>
<dbReference type="Proteomes" id="UP000215137">
    <property type="component" value="Chromosome"/>
</dbReference>
<dbReference type="InterPro" id="IPR036291">
    <property type="entry name" value="NAD(P)-bd_dom_sf"/>
</dbReference>
<dbReference type="RefSeq" id="WP_095373058.1">
    <property type="nucleotide sequence ID" value="NZ_CP022983.1"/>
</dbReference>
<evidence type="ECO:0000256" key="9">
    <source>
        <dbReference type="RuleBase" id="RU000363"/>
    </source>
</evidence>
<dbReference type="NCBIfam" id="TIGR04316">
    <property type="entry name" value="dhbA_paeA"/>
    <property type="match status" value="1"/>
</dbReference>
<reference evidence="10 11" key="1">
    <citation type="submission" date="2017-08" db="EMBL/GenBank/DDBJ databases">
        <title>Complete Genome Sequence of Bacillus kochii Oregon-R-modENCODE STRAIN BDGP4, isolated from Drosophila melanogaster gut.</title>
        <authorList>
            <person name="Wan K.H."/>
            <person name="Yu C."/>
            <person name="Park S."/>
            <person name="Hammonds A.S."/>
            <person name="Booth B.W."/>
            <person name="Celniker S.E."/>
        </authorList>
    </citation>
    <scope>NUCLEOTIDE SEQUENCE [LARGE SCALE GENOMIC DNA]</scope>
    <source>
        <strain evidence="10 11">BDGP4</strain>
    </source>
</reference>
<dbReference type="OrthoDB" id="9803333at2"/>
<evidence type="ECO:0000256" key="7">
    <source>
        <dbReference type="ARBA" id="ARBA00067530"/>
    </source>
</evidence>
<organism evidence="10 11">
    <name type="scientific">Cytobacillus kochii</name>
    <dbReference type="NCBI Taxonomy" id="859143"/>
    <lineage>
        <taxon>Bacteria</taxon>
        <taxon>Bacillati</taxon>
        <taxon>Bacillota</taxon>
        <taxon>Bacilli</taxon>
        <taxon>Bacillales</taxon>
        <taxon>Bacillaceae</taxon>
        <taxon>Cytobacillus</taxon>
    </lineage>
</organism>